<dbReference type="EMBL" id="FNAQ01000015">
    <property type="protein sequence ID" value="SDE53545.1"/>
    <property type="molecule type" value="Genomic_DNA"/>
</dbReference>
<dbReference type="Gene3D" id="3.40.50.1820">
    <property type="entry name" value="alpha/beta hydrolase"/>
    <property type="match status" value="1"/>
</dbReference>
<proteinExistence type="predicted"/>
<dbReference type="InterPro" id="IPR029058">
    <property type="entry name" value="AB_hydrolase_fold"/>
</dbReference>
<sequence length="428" mass="46555">MSTISNYYKYSELAFASYSNLSSGMLRKDYIDALKRGFKGMSQKQAEDFADNWTVLDQYDGMVEETYYDEFGDEQTFLNPTGLSATIFENIADGKHYLAVRGTEITDLNDIVADGGILLHGIPDQSTQYQALKSKVEQWQQTGVLSGSFSVTGHSLGGWLAGGLMVDFASSVDHAYFYNAPGVFGAAGELIDLFNQTFGTDFLALDLAQISNIWASVGISPIAGLGESLAPVVGIEIEDHKLGNHFIKYLTDSLAVYNLFSQIDASLTLSSITSLLETSANKADHTLESAVSALGKLFATGFTPRTGKEYDIKRDDLYTDIDSITNVLGDTSGLSIEVMATTDSDGEIESFSPSDIKTRAQSDIAYRYALVNLNPFAVVGADYSNFNQNGELDIFDPATGEGQLSNMYLADCIESPFGDDGHRWRHAA</sequence>
<evidence type="ECO:0000313" key="2">
    <source>
        <dbReference type="Proteomes" id="UP000243205"/>
    </source>
</evidence>
<name>A0A1G7DRQ8_9BACT</name>
<organism evidence="1 2">
    <name type="scientific">Desulfuromonas thiophila</name>
    <dbReference type="NCBI Taxonomy" id="57664"/>
    <lineage>
        <taxon>Bacteria</taxon>
        <taxon>Pseudomonadati</taxon>
        <taxon>Thermodesulfobacteriota</taxon>
        <taxon>Desulfuromonadia</taxon>
        <taxon>Desulfuromonadales</taxon>
        <taxon>Desulfuromonadaceae</taxon>
        <taxon>Desulfuromonas</taxon>
    </lineage>
</organism>
<gene>
    <name evidence="1" type="ORF">SAMN05661003_1154</name>
</gene>
<dbReference type="SUPFAM" id="SSF53474">
    <property type="entry name" value="alpha/beta-Hydrolases"/>
    <property type="match status" value="1"/>
</dbReference>
<reference evidence="2" key="1">
    <citation type="submission" date="2016-10" db="EMBL/GenBank/DDBJ databases">
        <authorList>
            <person name="Varghese N."/>
            <person name="Submissions S."/>
        </authorList>
    </citation>
    <scope>NUCLEOTIDE SEQUENCE [LARGE SCALE GENOMIC DNA]</scope>
    <source>
        <strain evidence="2">DSM 8987</strain>
    </source>
</reference>
<dbReference type="AlphaFoldDB" id="A0A1G7DRQ8"/>
<dbReference type="RefSeq" id="WP_143012136.1">
    <property type="nucleotide sequence ID" value="NZ_FNAQ01000015.1"/>
</dbReference>
<accession>A0A1G7DRQ8</accession>
<dbReference type="OrthoDB" id="5405960at2"/>
<protein>
    <recommendedName>
        <fullName evidence="3">Lipase (Class 3)</fullName>
    </recommendedName>
</protein>
<dbReference type="Proteomes" id="UP000243205">
    <property type="component" value="Unassembled WGS sequence"/>
</dbReference>
<evidence type="ECO:0000313" key="1">
    <source>
        <dbReference type="EMBL" id="SDE53545.1"/>
    </source>
</evidence>
<keyword evidence="2" id="KW-1185">Reference proteome</keyword>
<dbReference type="STRING" id="57664.SAMN05661003_1154"/>
<evidence type="ECO:0008006" key="3">
    <source>
        <dbReference type="Google" id="ProtNLM"/>
    </source>
</evidence>